<name>A0ABU8BDG9_9BRAD</name>
<dbReference type="RefSeq" id="WP_334482010.1">
    <property type="nucleotide sequence ID" value="NZ_JAZHRV010000001.1"/>
</dbReference>
<dbReference type="Pfam" id="PF06594">
    <property type="entry name" value="HCBP_related"/>
    <property type="match status" value="1"/>
</dbReference>
<dbReference type="InterPro" id="IPR010566">
    <property type="entry name" value="Haemolys_ca-bd"/>
</dbReference>
<evidence type="ECO:0000313" key="3">
    <source>
        <dbReference type="Proteomes" id="UP001364224"/>
    </source>
</evidence>
<accession>A0ABU8BDG9</accession>
<proteinExistence type="predicted"/>
<sequence>MKESGTGDLVLSITGTTDKITLRSQLLSAAGGVDQVVFADGTVWTRASLLALATAPTNGNDTF</sequence>
<organism evidence="2 3">
    <name type="scientific">Bradyrhizobium algeriense</name>
    <dbReference type="NCBI Taxonomy" id="634784"/>
    <lineage>
        <taxon>Bacteria</taxon>
        <taxon>Pseudomonadati</taxon>
        <taxon>Pseudomonadota</taxon>
        <taxon>Alphaproteobacteria</taxon>
        <taxon>Hyphomicrobiales</taxon>
        <taxon>Nitrobacteraceae</taxon>
        <taxon>Bradyrhizobium</taxon>
    </lineage>
</organism>
<feature type="domain" description="Haemolysin-type calcium binding-related" evidence="1">
    <location>
        <begin position="8"/>
        <end position="47"/>
    </location>
</feature>
<dbReference type="Proteomes" id="UP001364224">
    <property type="component" value="Unassembled WGS sequence"/>
</dbReference>
<comment type="caution">
    <text evidence="2">The sequence shown here is derived from an EMBL/GenBank/DDBJ whole genome shotgun (WGS) entry which is preliminary data.</text>
</comment>
<reference evidence="2 3" key="1">
    <citation type="submission" date="2024-02" db="EMBL/GenBank/DDBJ databases">
        <title>Adaptive strategies in a cosmopolitan and abundant soil bacterium.</title>
        <authorList>
            <person name="Carini P."/>
        </authorList>
    </citation>
    <scope>NUCLEOTIDE SEQUENCE [LARGE SCALE GENOMIC DNA]</scope>
    <source>
        <strain evidence="2 3">AZCC 1608</strain>
    </source>
</reference>
<dbReference type="EMBL" id="JAZHRV010000001">
    <property type="protein sequence ID" value="MEH2556594.1"/>
    <property type="molecule type" value="Genomic_DNA"/>
</dbReference>
<gene>
    <name evidence="2" type="ORF">V1286_004123</name>
</gene>
<evidence type="ECO:0000313" key="2">
    <source>
        <dbReference type="EMBL" id="MEH2556594.1"/>
    </source>
</evidence>
<protein>
    <recommendedName>
        <fullName evidence="1">Haemolysin-type calcium binding-related domain-containing protein</fullName>
    </recommendedName>
</protein>
<keyword evidence="3" id="KW-1185">Reference proteome</keyword>
<evidence type="ECO:0000259" key="1">
    <source>
        <dbReference type="Pfam" id="PF06594"/>
    </source>
</evidence>